<dbReference type="SUPFAM" id="SSF56059">
    <property type="entry name" value="Glutathione synthetase ATP-binding domain-like"/>
    <property type="match status" value="1"/>
</dbReference>
<dbReference type="AlphaFoldDB" id="A0A934WP48"/>
<dbReference type="InterPro" id="IPR025841">
    <property type="entry name" value="CP_ATPgrasp_2"/>
</dbReference>
<dbReference type="PANTHER" id="PTHR34595:SF2">
    <property type="entry name" value="BLR2978 PROTEIN"/>
    <property type="match status" value="1"/>
</dbReference>
<name>A0A934WP48_9BURK</name>
<feature type="domain" description="Circularly permuted ATP-grasp type 2" evidence="2">
    <location>
        <begin position="116"/>
        <end position="497"/>
    </location>
</feature>
<dbReference type="RefSeq" id="WP_201175456.1">
    <property type="nucleotide sequence ID" value="NZ_JAEPWM010000009.1"/>
</dbReference>
<feature type="domain" description="DUF403" evidence="1">
    <location>
        <begin position="546"/>
        <end position="860"/>
    </location>
</feature>
<keyword evidence="4" id="KW-1185">Reference proteome</keyword>
<dbReference type="InterPro" id="IPR007296">
    <property type="entry name" value="DUF403"/>
</dbReference>
<dbReference type="InterPro" id="IPR051680">
    <property type="entry name" value="ATP-dep_Glu-Cys_Ligase-2"/>
</dbReference>
<evidence type="ECO:0000313" key="3">
    <source>
        <dbReference type="EMBL" id="MBK6008346.1"/>
    </source>
</evidence>
<proteinExistence type="predicted"/>
<dbReference type="Gene3D" id="3.30.1490.270">
    <property type="match status" value="1"/>
</dbReference>
<reference evidence="3" key="1">
    <citation type="journal article" date="2012" name="J. Microbiol. Biotechnol.">
        <title>Ramlibacter ginsenosidimutans sp. nov., with ginsenoside-converting activity.</title>
        <authorList>
            <person name="Wang L."/>
            <person name="An D.S."/>
            <person name="Kim S.G."/>
            <person name="Jin F.X."/>
            <person name="Kim S.C."/>
            <person name="Lee S.T."/>
            <person name="Im W.T."/>
        </authorList>
    </citation>
    <scope>NUCLEOTIDE SEQUENCE</scope>
    <source>
        <strain evidence="3">KACC 17527</strain>
    </source>
</reference>
<dbReference type="Gene3D" id="3.40.50.11290">
    <property type="match status" value="1"/>
</dbReference>
<dbReference type="Pfam" id="PF04168">
    <property type="entry name" value="Alpha-E"/>
    <property type="match status" value="1"/>
</dbReference>
<evidence type="ECO:0000259" key="1">
    <source>
        <dbReference type="Pfam" id="PF04168"/>
    </source>
</evidence>
<evidence type="ECO:0000259" key="2">
    <source>
        <dbReference type="Pfam" id="PF14403"/>
    </source>
</evidence>
<reference evidence="3" key="2">
    <citation type="submission" date="2021-01" db="EMBL/GenBank/DDBJ databases">
        <authorList>
            <person name="Kang M."/>
        </authorList>
    </citation>
    <scope>NUCLEOTIDE SEQUENCE</scope>
    <source>
        <strain evidence="3">KACC 17527</strain>
    </source>
</reference>
<comment type="caution">
    <text evidence="3">The sequence shown here is derived from an EMBL/GenBank/DDBJ whole genome shotgun (WGS) entry which is preliminary data.</text>
</comment>
<organism evidence="3 4">
    <name type="scientific">Ramlibacter ginsenosidimutans</name>
    <dbReference type="NCBI Taxonomy" id="502333"/>
    <lineage>
        <taxon>Bacteria</taxon>
        <taxon>Pseudomonadati</taxon>
        <taxon>Pseudomonadota</taxon>
        <taxon>Betaproteobacteria</taxon>
        <taxon>Burkholderiales</taxon>
        <taxon>Comamonadaceae</taxon>
        <taxon>Ramlibacter</taxon>
    </lineage>
</organism>
<evidence type="ECO:0000313" key="4">
    <source>
        <dbReference type="Proteomes" id="UP000630528"/>
    </source>
</evidence>
<dbReference type="Pfam" id="PF14403">
    <property type="entry name" value="CP_ATPgrasp_2"/>
    <property type="match status" value="1"/>
</dbReference>
<sequence length="872" mass="95019">MDSTIDSLFGAQAGETPAALAAALAPPAAPGHYDELRGGVAVAAGLAQDGKGIVGADAPPVAPWAGFFDHLGTEGFADLNRRTADLQRQVRDNGITYNVYADTGGPQRPWSLDLFPLILTPQSWQQVERGVLQRVRLLERILEDVYGPQQLLARNLLPPALVQGHPGYLRALHGASPAGGRRLHIAAFDLARDPSGAWWVLGQRTQAPSGLGYLLENRLIISRLFPEAFSELKVQRLAATYRSLLESLIALCPARGEEPRIVLLTPGPYNETYFEHAYLARYLGLTLVEGSDLTVRNERLYLKTLNGLEPVHGVLRRLDDEFLDPLELRADSHLGVPGLLQAIRAGNVLVANSPGSGFLESTALLGFLPALARELLGEELQLPSLATWWCGERAAMLSVLPQLASSVIKPTYGGPGPGTVVGRHLSRARVDEWAGRIMRHPEQYTVQAYLPLSQMPTWNSGPSGDRIRPLSLVLRVFAVSDGAQGWRVLPGGLTRIASRDFEITSMQRGGSSADTWVLTEGEVDRTSLLRHAHPAADTPHRSRTVTSRAAENLFWLGRYTERTENTSRLARLAIQALTGEDQSSLPLLAWMSEAAVANGLVLPAVPTATQARRVFERSLVAGLSATPKVASVGYNLAALRDAAAAVRERLSQEQWNLIVRAEQEFRLACASCTGEGDYSPVEAVRVLEMLSSHTAAMTGAQTDRMTRDDGWRLLSIGRHLERLGFLAQALASAVQTGAVYDEAGYEAVVALFDSTITFHAQYQQRHDMPALVDLLVLDRDNPRSLGWVAQTLRGRLARQANSPAGVVPVLAMTVPDPQHWSLESLCERDEDGRHARLLELLQHCVDASFRLSDDLSARYFAHSSDARYSVGA</sequence>
<dbReference type="PANTHER" id="PTHR34595">
    <property type="entry name" value="BLR5612 PROTEIN"/>
    <property type="match status" value="1"/>
</dbReference>
<dbReference type="EMBL" id="JAEPWM010000009">
    <property type="protein sequence ID" value="MBK6008346.1"/>
    <property type="molecule type" value="Genomic_DNA"/>
</dbReference>
<gene>
    <name evidence="3" type="ORF">JJB11_19750</name>
</gene>
<accession>A0A934WP48</accession>
<protein>
    <submittedName>
        <fullName evidence="3">Circularly permuted type 2 ATP-grasp protein</fullName>
    </submittedName>
</protein>
<dbReference type="Proteomes" id="UP000630528">
    <property type="component" value="Unassembled WGS sequence"/>
</dbReference>